<reference evidence="8" key="1">
    <citation type="submission" date="2025-08" db="UniProtKB">
        <authorList>
            <consortium name="RefSeq"/>
        </authorList>
    </citation>
    <scope>IDENTIFICATION</scope>
    <source>
        <tissue evidence="8">Seedling</tissue>
    </source>
</reference>
<dbReference type="SUPFAM" id="SSF103473">
    <property type="entry name" value="MFS general substrate transporter"/>
    <property type="match status" value="1"/>
</dbReference>
<comment type="similarity">
    <text evidence="2">Belongs to the major facilitator superfamily. Proton-dependent oligopeptide transporter (POT/PTR) (TC 2.A.17) family.</text>
</comment>
<keyword evidence="3 6" id="KW-0812">Transmembrane</keyword>
<name>A0ABM3IVL4_ZIZJJ</name>
<keyword evidence="5 6" id="KW-0472">Membrane</keyword>
<gene>
    <name evidence="8" type="primary">LOC107425806</name>
</gene>
<feature type="transmembrane region" description="Helical" evidence="6">
    <location>
        <begin position="348"/>
        <end position="366"/>
    </location>
</feature>
<evidence type="ECO:0000313" key="8">
    <source>
        <dbReference type="RefSeq" id="XP_048336267.1"/>
    </source>
</evidence>
<dbReference type="Pfam" id="PF00854">
    <property type="entry name" value="PTR2"/>
    <property type="match status" value="1"/>
</dbReference>
<proteinExistence type="inferred from homology"/>
<dbReference type="InterPro" id="IPR036259">
    <property type="entry name" value="MFS_trans_sf"/>
</dbReference>
<dbReference type="Gene3D" id="1.20.1250.20">
    <property type="entry name" value="MFS general substrate transporter like domains"/>
    <property type="match status" value="1"/>
</dbReference>
<keyword evidence="4 6" id="KW-1133">Transmembrane helix</keyword>
<accession>A0ABM3IVL4</accession>
<organism evidence="7 8">
    <name type="scientific">Ziziphus jujuba</name>
    <name type="common">Chinese jujube</name>
    <name type="synonym">Ziziphus sativa</name>
    <dbReference type="NCBI Taxonomy" id="326968"/>
    <lineage>
        <taxon>Eukaryota</taxon>
        <taxon>Viridiplantae</taxon>
        <taxon>Streptophyta</taxon>
        <taxon>Embryophyta</taxon>
        <taxon>Tracheophyta</taxon>
        <taxon>Spermatophyta</taxon>
        <taxon>Magnoliopsida</taxon>
        <taxon>eudicotyledons</taxon>
        <taxon>Gunneridae</taxon>
        <taxon>Pentapetalae</taxon>
        <taxon>rosids</taxon>
        <taxon>fabids</taxon>
        <taxon>Rosales</taxon>
        <taxon>Rhamnaceae</taxon>
        <taxon>Paliureae</taxon>
        <taxon>Ziziphus</taxon>
    </lineage>
</organism>
<evidence type="ECO:0000256" key="3">
    <source>
        <dbReference type="ARBA" id="ARBA00022692"/>
    </source>
</evidence>
<dbReference type="InterPro" id="IPR000109">
    <property type="entry name" value="POT_fam"/>
</dbReference>
<feature type="transmembrane region" description="Helical" evidence="6">
    <location>
        <begin position="551"/>
        <end position="575"/>
    </location>
</feature>
<evidence type="ECO:0000256" key="6">
    <source>
        <dbReference type="SAM" id="Phobius"/>
    </source>
</evidence>
<keyword evidence="7" id="KW-1185">Reference proteome</keyword>
<feature type="transmembrane region" description="Helical" evidence="6">
    <location>
        <begin position="514"/>
        <end position="531"/>
    </location>
</feature>
<feature type="transmembrane region" description="Helical" evidence="6">
    <location>
        <begin position="155"/>
        <end position="176"/>
    </location>
</feature>
<feature type="transmembrane region" description="Helical" evidence="6">
    <location>
        <begin position="114"/>
        <end position="135"/>
    </location>
</feature>
<sequence>MATIEKNRDAHRGEDYTQDGSVDLKGKPVLRSETGTWKACYFIIGYEILERMAFHGIQSNLVSYLTRKLLEGTVTSANNVTNWSGTVWITPILGAYIADAYLGRYWTFVSASATYLLVNFPGMCLLTLSVSVPALKPPPCSSKEEGCAKASNFQVGVFYCALYIIALAAGGTKPIISTIGADQFDNFEPKEKNQKLSFFNWWMIGIVIGILISYTFLVYIQDNVGFSLGYGIPTVALAIAVLVFLIGTPLYRHKVASGSPLTKIAQVLVAAAKKARVPIPNDPKELYELSSEEYSNNRKLRIDRTPSLRISCRFLDKAAVKSGPNKPWNLCPVTQVEETKQMIKMIPVLLATFIPSAYVAQVNTLFVKQGSTMNRSIGPHFDVPPASLGVFITISMLIGLLVYDRWFVPTIRRYTKNPRGITLMQRMGAGFLMHILVMVAACLAERKRLSVARANGIFGKNQIVPITIFFLLPQFILMGIAEAFIEVALLEFFYDQAPEAMKSIGASYYTSSKGVGYFLSTFLLTTVSNITKKHGHRGWILDNLNISHIDYFYAFLVVLSILNFIFFILVSKLFIYNAEFENPKMDLALETLPDNEE</sequence>
<dbReference type="RefSeq" id="XP_048336267.1">
    <property type="nucleotide sequence ID" value="XM_048480310.2"/>
</dbReference>
<feature type="transmembrane region" description="Helical" evidence="6">
    <location>
        <begin position="197"/>
        <end position="220"/>
    </location>
</feature>
<evidence type="ECO:0000313" key="7">
    <source>
        <dbReference type="Proteomes" id="UP001652623"/>
    </source>
</evidence>
<feature type="transmembrane region" description="Helical" evidence="6">
    <location>
        <begin position="386"/>
        <end position="406"/>
    </location>
</feature>
<dbReference type="InterPro" id="IPR044739">
    <property type="entry name" value="NRT1/PTR"/>
</dbReference>
<evidence type="ECO:0000256" key="4">
    <source>
        <dbReference type="ARBA" id="ARBA00022989"/>
    </source>
</evidence>
<dbReference type="PANTHER" id="PTHR11654">
    <property type="entry name" value="OLIGOPEPTIDE TRANSPORTER-RELATED"/>
    <property type="match status" value="1"/>
</dbReference>
<feature type="transmembrane region" description="Helical" evidence="6">
    <location>
        <begin position="466"/>
        <end position="493"/>
    </location>
</feature>
<protein>
    <submittedName>
        <fullName evidence="8">Protein NRT1/ PTR FAMILY 5.2-like isoform X1</fullName>
    </submittedName>
</protein>
<feature type="transmembrane region" description="Helical" evidence="6">
    <location>
        <begin position="232"/>
        <end position="251"/>
    </location>
</feature>
<dbReference type="GeneID" id="107425806"/>
<evidence type="ECO:0000256" key="5">
    <source>
        <dbReference type="ARBA" id="ARBA00023136"/>
    </source>
</evidence>
<evidence type="ECO:0000256" key="1">
    <source>
        <dbReference type="ARBA" id="ARBA00004141"/>
    </source>
</evidence>
<dbReference type="CDD" id="cd17417">
    <property type="entry name" value="MFS_NPF5"/>
    <property type="match status" value="1"/>
</dbReference>
<evidence type="ECO:0000256" key="2">
    <source>
        <dbReference type="ARBA" id="ARBA00005982"/>
    </source>
</evidence>
<dbReference type="Proteomes" id="UP001652623">
    <property type="component" value="Chromosome 9"/>
</dbReference>
<comment type="subcellular location">
    <subcellularLocation>
        <location evidence="1">Membrane</location>
        <topology evidence="1">Multi-pass membrane protein</topology>
    </subcellularLocation>
</comment>